<dbReference type="PROSITE" id="PS51462">
    <property type="entry name" value="NUDIX"/>
    <property type="match status" value="1"/>
</dbReference>
<evidence type="ECO:0000256" key="17">
    <source>
        <dbReference type="ARBA" id="ARBA00030634"/>
    </source>
</evidence>
<comment type="catalytic activity">
    <reaction evidence="23">
        <text>N(6)-methyl-dATP + H2O = N(6)-methyl-dAMP + diphosphate + H(+)</text>
        <dbReference type="Rhea" id="RHEA:67604"/>
        <dbReference type="ChEBI" id="CHEBI:15377"/>
        <dbReference type="ChEBI" id="CHEBI:15378"/>
        <dbReference type="ChEBI" id="CHEBI:33019"/>
        <dbReference type="ChEBI" id="CHEBI:169976"/>
        <dbReference type="ChEBI" id="CHEBI:172872"/>
    </reaction>
    <physiologicalReaction direction="left-to-right" evidence="23">
        <dbReference type="Rhea" id="RHEA:67605"/>
    </physiologicalReaction>
</comment>
<evidence type="ECO:0000256" key="2">
    <source>
        <dbReference type="ARBA" id="ARBA00004496"/>
    </source>
</evidence>
<keyword evidence="7 25" id="KW-0378">Hydrolase</keyword>
<evidence type="ECO:0000256" key="9">
    <source>
        <dbReference type="ARBA" id="ARBA00022884"/>
    </source>
</evidence>
<comment type="catalytic activity">
    <reaction evidence="13">
        <text>2-oxo-ATP + H2O = 2-oxo-AMP + diphosphate + H(+)</text>
        <dbReference type="Rhea" id="RHEA:67392"/>
        <dbReference type="ChEBI" id="CHEBI:15377"/>
        <dbReference type="ChEBI" id="CHEBI:15378"/>
        <dbReference type="ChEBI" id="CHEBI:33019"/>
        <dbReference type="ChEBI" id="CHEBI:71395"/>
        <dbReference type="ChEBI" id="CHEBI:172878"/>
    </reaction>
    <physiologicalReaction direction="left-to-right" evidence="13">
        <dbReference type="Rhea" id="RHEA:67393"/>
    </physiologicalReaction>
</comment>
<dbReference type="EMBL" id="MEYQ01000016">
    <property type="protein sequence ID" value="OGD39112.1"/>
    <property type="molecule type" value="Genomic_DNA"/>
</dbReference>
<dbReference type="InterPro" id="IPR015797">
    <property type="entry name" value="NUDIX_hydrolase-like_dom_sf"/>
</dbReference>
<accession>A0A1F5C8C1</accession>
<proteinExistence type="inferred from homology"/>
<evidence type="ECO:0000256" key="5">
    <source>
        <dbReference type="ARBA" id="ARBA00022490"/>
    </source>
</evidence>
<dbReference type="PROSITE" id="PS00893">
    <property type="entry name" value="NUDIX_BOX"/>
    <property type="match status" value="1"/>
</dbReference>
<comment type="caution">
    <text evidence="27">The sequence shown here is derived from an EMBL/GenBank/DDBJ whole genome shotgun (WGS) entry which is preliminary data.</text>
</comment>
<evidence type="ECO:0000256" key="22">
    <source>
        <dbReference type="ARBA" id="ARBA00048894"/>
    </source>
</evidence>
<comment type="function">
    <text evidence="24">Oxidized purine nucleoside triphosphate hydrolase which is a prominent sanitizer of the oxidized nucleotide pool. Catalyzes the hydrolysis of 2-oxo-dATP (2-hydroxy-dATP) into 2-oxo-dAMP. Also has a significant hydrolase activity toward 2-oxo-ATP, 8-oxo-dGTP and 8-oxo-dATP. Through the hydrolysis of oxidized purine nucleoside triphosphates, prevents their incorporation into DNA and the subsequent transversions A:T to C:G and G:C to T:A. Also catalyzes the hydrolysis of methylated purine nucleoside triphosphate preventing their integration into DNA. Through this antimutagenic activity protects cells from oxidative stress.</text>
</comment>
<evidence type="ECO:0000313" key="28">
    <source>
        <dbReference type="Proteomes" id="UP000177947"/>
    </source>
</evidence>
<comment type="catalytic activity">
    <reaction evidence="22">
        <text>O(6)-methyl-dGTP + H2O = O(6)-methyl-dGMP + diphosphate + H(+)</text>
        <dbReference type="Rhea" id="RHEA:67600"/>
        <dbReference type="ChEBI" id="CHEBI:15377"/>
        <dbReference type="ChEBI" id="CHEBI:15378"/>
        <dbReference type="ChEBI" id="CHEBI:33019"/>
        <dbReference type="ChEBI" id="CHEBI:169974"/>
        <dbReference type="ChEBI" id="CHEBI:169975"/>
    </reaction>
    <physiologicalReaction direction="left-to-right" evidence="22">
        <dbReference type="Rhea" id="RHEA:67601"/>
    </physiologicalReaction>
</comment>
<evidence type="ECO:0000256" key="8">
    <source>
        <dbReference type="ARBA" id="ARBA00022842"/>
    </source>
</evidence>
<dbReference type="SUPFAM" id="SSF55811">
    <property type="entry name" value="Nudix"/>
    <property type="match status" value="1"/>
</dbReference>
<evidence type="ECO:0000256" key="4">
    <source>
        <dbReference type="ARBA" id="ARBA00011245"/>
    </source>
</evidence>
<comment type="catalytic activity">
    <reaction evidence="21">
        <text>N(6)-methyl-ATP + H2O = N(6)-methyl-AMP + diphosphate + H(+)</text>
        <dbReference type="Rhea" id="RHEA:67608"/>
        <dbReference type="ChEBI" id="CHEBI:15377"/>
        <dbReference type="ChEBI" id="CHEBI:15378"/>
        <dbReference type="ChEBI" id="CHEBI:33019"/>
        <dbReference type="ChEBI" id="CHEBI:144842"/>
        <dbReference type="ChEBI" id="CHEBI:172873"/>
    </reaction>
    <physiologicalReaction direction="left-to-right" evidence="21">
        <dbReference type="Rhea" id="RHEA:67609"/>
    </physiologicalReaction>
</comment>
<evidence type="ECO:0000256" key="10">
    <source>
        <dbReference type="ARBA" id="ARBA00024448"/>
    </source>
</evidence>
<evidence type="ECO:0000256" key="25">
    <source>
        <dbReference type="RuleBase" id="RU003476"/>
    </source>
</evidence>
<keyword evidence="5" id="KW-0963">Cytoplasm</keyword>
<evidence type="ECO:0000256" key="21">
    <source>
        <dbReference type="ARBA" id="ARBA00048002"/>
    </source>
</evidence>
<evidence type="ECO:0000256" key="16">
    <source>
        <dbReference type="ARBA" id="ARBA00029673"/>
    </source>
</evidence>
<evidence type="ECO:0000256" key="15">
    <source>
        <dbReference type="ARBA" id="ARBA00026218"/>
    </source>
</evidence>
<evidence type="ECO:0000256" key="12">
    <source>
        <dbReference type="ARBA" id="ARBA00024486"/>
    </source>
</evidence>
<comment type="subcellular location">
    <subcellularLocation>
        <location evidence="2">Cytoplasm</location>
    </subcellularLocation>
</comment>
<dbReference type="PANTHER" id="PTHR43758">
    <property type="entry name" value="7,8-DIHYDRO-8-OXOGUANINE TRIPHOSPHATASE"/>
    <property type="match status" value="1"/>
</dbReference>
<protein>
    <recommendedName>
        <fullName evidence="15">Oxidized purine nucleoside triphosphate hydrolase</fullName>
        <ecNumber evidence="14">3.6.1.56</ecNumber>
    </recommendedName>
    <alternativeName>
        <fullName evidence="19">2-hydroxy-dATP diphosphatase</fullName>
    </alternativeName>
    <alternativeName>
        <fullName evidence="18">7,8-dihydro-8-oxoguanine triphosphatase</fullName>
    </alternativeName>
    <alternativeName>
        <fullName evidence="17">8-oxo-dGTPase</fullName>
    </alternativeName>
    <alternativeName>
        <fullName evidence="20">Methylated purine nucleoside triphosphate hydrolase</fullName>
    </alternativeName>
    <alternativeName>
        <fullName evidence="16">Nucleoside diphosphate-linked moiety X motif 1</fullName>
    </alternativeName>
</protein>
<keyword evidence="8" id="KW-0460">Magnesium</keyword>
<evidence type="ECO:0000256" key="6">
    <source>
        <dbReference type="ARBA" id="ARBA00022723"/>
    </source>
</evidence>
<evidence type="ECO:0000256" key="3">
    <source>
        <dbReference type="ARBA" id="ARBA00005582"/>
    </source>
</evidence>
<evidence type="ECO:0000256" key="13">
    <source>
        <dbReference type="ARBA" id="ARBA00024596"/>
    </source>
</evidence>
<keyword evidence="6" id="KW-0479">Metal-binding</keyword>
<evidence type="ECO:0000256" key="19">
    <source>
        <dbReference type="ARBA" id="ARBA00031927"/>
    </source>
</evidence>
<dbReference type="Proteomes" id="UP000177947">
    <property type="component" value="Unassembled WGS sequence"/>
</dbReference>
<evidence type="ECO:0000313" key="27">
    <source>
        <dbReference type="EMBL" id="OGD39112.1"/>
    </source>
</evidence>
<sequence>MKKSLTLCIIHQHPNVLLGMKKRGFGEGRWNGFGGKVQFGESMEEAAKRELQEEAGINVENLEKAGVLEFSWQGKSEILEVYIFSAQNFNGIPTESEEMRPQWFHKDKIPFDEMWPDNRYWFPLLFAGKKFTGKFLFSEGDAVLEYELSELN</sequence>
<dbReference type="GO" id="GO:0008413">
    <property type="term" value="F:8-oxo-7,8-dihydroguanosine triphosphate pyrophosphatase activity"/>
    <property type="evidence" value="ECO:0007669"/>
    <property type="project" value="InterPro"/>
</dbReference>
<dbReference type="GO" id="GO:0046872">
    <property type="term" value="F:metal ion binding"/>
    <property type="evidence" value="ECO:0007669"/>
    <property type="project" value="UniProtKB-KW"/>
</dbReference>
<evidence type="ECO:0000256" key="7">
    <source>
        <dbReference type="ARBA" id="ARBA00022801"/>
    </source>
</evidence>
<organism evidence="27 28">
    <name type="scientific">Candidatus Azambacteria bacterium RIFCSPLOWO2_01_FULL_37_9</name>
    <dbReference type="NCBI Taxonomy" id="1797297"/>
    <lineage>
        <taxon>Bacteria</taxon>
        <taxon>Candidatus Azamiibacteriota</taxon>
    </lineage>
</organism>
<dbReference type="PRINTS" id="PR01403">
    <property type="entry name" value="8OXTPHPHTASE"/>
</dbReference>
<dbReference type="GO" id="GO:0005737">
    <property type="term" value="C:cytoplasm"/>
    <property type="evidence" value="ECO:0007669"/>
    <property type="project" value="UniProtKB-SubCell"/>
</dbReference>
<evidence type="ECO:0000259" key="26">
    <source>
        <dbReference type="PROSITE" id="PS51462"/>
    </source>
</evidence>
<gene>
    <name evidence="27" type="ORF">A2907_02175</name>
</gene>
<comment type="catalytic activity">
    <reaction evidence="11">
        <text>2-oxo-dATP + H2O = 2-oxo-dAMP + diphosphate + H(+)</text>
        <dbReference type="Rhea" id="RHEA:31583"/>
        <dbReference type="ChEBI" id="CHEBI:15377"/>
        <dbReference type="ChEBI" id="CHEBI:15378"/>
        <dbReference type="ChEBI" id="CHEBI:33019"/>
        <dbReference type="ChEBI" id="CHEBI:63212"/>
        <dbReference type="ChEBI" id="CHEBI:77897"/>
        <dbReference type="EC" id="3.6.1.56"/>
    </reaction>
    <physiologicalReaction direction="left-to-right" evidence="11">
        <dbReference type="Rhea" id="RHEA:31584"/>
    </physiologicalReaction>
</comment>
<comment type="catalytic activity">
    <reaction evidence="10">
        <text>8-oxo-dATP + H2O = 8-oxo-dAMP + diphosphate + H(+)</text>
        <dbReference type="Rhea" id="RHEA:65396"/>
        <dbReference type="ChEBI" id="CHEBI:15377"/>
        <dbReference type="ChEBI" id="CHEBI:15378"/>
        <dbReference type="ChEBI" id="CHEBI:33019"/>
        <dbReference type="ChEBI" id="CHEBI:71361"/>
        <dbReference type="ChEBI" id="CHEBI:172871"/>
    </reaction>
    <physiologicalReaction direction="left-to-right" evidence="10">
        <dbReference type="Rhea" id="RHEA:65397"/>
    </physiologicalReaction>
</comment>
<evidence type="ECO:0000256" key="14">
    <source>
        <dbReference type="ARBA" id="ARBA00026103"/>
    </source>
</evidence>
<dbReference type="Pfam" id="PF00293">
    <property type="entry name" value="NUDIX"/>
    <property type="match status" value="1"/>
</dbReference>
<comment type="catalytic activity">
    <reaction evidence="12">
        <text>8-oxo-dGTP + H2O = 8-oxo-dGMP + diphosphate + H(+)</text>
        <dbReference type="Rhea" id="RHEA:31575"/>
        <dbReference type="ChEBI" id="CHEBI:15377"/>
        <dbReference type="ChEBI" id="CHEBI:15378"/>
        <dbReference type="ChEBI" id="CHEBI:33019"/>
        <dbReference type="ChEBI" id="CHEBI:63224"/>
        <dbReference type="ChEBI" id="CHEBI:77896"/>
    </reaction>
    <physiologicalReaction direction="left-to-right" evidence="12">
        <dbReference type="Rhea" id="RHEA:31576"/>
    </physiologicalReaction>
</comment>
<dbReference type="CDD" id="cd03427">
    <property type="entry name" value="NUDIX_MTH1_Nudt1"/>
    <property type="match status" value="1"/>
</dbReference>
<name>A0A1F5C8C1_9BACT</name>
<comment type="cofactor">
    <cofactor evidence="1">
        <name>Mg(2+)</name>
        <dbReference type="ChEBI" id="CHEBI:18420"/>
    </cofactor>
</comment>
<reference evidence="27 28" key="1">
    <citation type="journal article" date="2016" name="Nat. Commun.">
        <title>Thousands of microbial genomes shed light on interconnected biogeochemical processes in an aquifer system.</title>
        <authorList>
            <person name="Anantharaman K."/>
            <person name="Brown C.T."/>
            <person name="Hug L.A."/>
            <person name="Sharon I."/>
            <person name="Castelle C.J."/>
            <person name="Probst A.J."/>
            <person name="Thomas B.C."/>
            <person name="Singh A."/>
            <person name="Wilkins M.J."/>
            <person name="Karaoz U."/>
            <person name="Brodie E.L."/>
            <person name="Williams K.H."/>
            <person name="Hubbard S.S."/>
            <person name="Banfield J.F."/>
        </authorList>
    </citation>
    <scope>NUCLEOTIDE SEQUENCE [LARGE SCALE GENOMIC DNA]</scope>
</reference>
<dbReference type="Gene3D" id="3.90.79.10">
    <property type="entry name" value="Nucleoside Triphosphate Pyrophosphohydrolase"/>
    <property type="match status" value="1"/>
</dbReference>
<dbReference type="InterPro" id="IPR020476">
    <property type="entry name" value="Nudix_hydrolase"/>
</dbReference>
<dbReference type="AlphaFoldDB" id="A0A1F5C8C1"/>
<dbReference type="GO" id="GO:0042262">
    <property type="term" value="P:DNA protection"/>
    <property type="evidence" value="ECO:0007669"/>
    <property type="project" value="InterPro"/>
</dbReference>
<evidence type="ECO:0000256" key="1">
    <source>
        <dbReference type="ARBA" id="ARBA00001946"/>
    </source>
</evidence>
<evidence type="ECO:0000256" key="11">
    <source>
        <dbReference type="ARBA" id="ARBA00024459"/>
    </source>
</evidence>
<dbReference type="InterPro" id="IPR020084">
    <property type="entry name" value="NUDIX_hydrolase_CS"/>
</dbReference>
<dbReference type="InterPro" id="IPR000086">
    <property type="entry name" value="NUDIX_hydrolase_dom"/>
</dbReference>
<evidence type="ECO:0000256" key="20">
    <source>
        <dbReference type="ARBA" id="ARBA00032071"/>
    </source>
</evidence>
<dbReference type="PRINTS" id="PR00502">
    <property type="entry name" value="NUDIXFAMILY"/>
</dbReference>
<comment type="similarity">
    <text evidence="3 25">Belongs to the Nudix hydrolase family.</text>
</comment>
<keyword evidence="9" id="KW-0694">RNA-binding</keyword>
<comment type="subunit">
    <text evidence="4">Monomer.</text>
</comment>
<feature type="domain" description="Nudix hydrolase" evidence="26">
    <location>
        <begin position="1"/>
        <end position="129"/>
    </location>
</feature>
<dbReference type="PANTHER" id="PTHR43758:SF2">
    <property type="entry name" value="OXIDIZED PURINE NUCLEOSIDE TRIPHOSPHATE HYDROLASE"/>
    <property type="match status" value="1"/>
</dbReference>
<evidence type="ECO:0000256" key="23">
    <source>
        <dbReference type="ARBA" id="ARBA00049032"/>
    </source>
</evidence>
<evidence type="ECO:0000256" key="18">
    <source>
        <dbReference type="ARBA" id="ARBA00030682"/>
    </source>
</evidence>
<dbReference type="GO" id="GO:0008828">
    <property type="term" value="F:dATP diphosphatase activity"/>
    <property type="evidence" value="ECO:0007669"/>
    <property type="project" value="UniProtKB-EC"/>
</dbReference>
<dbReference type="InterPro" id="IPR003563">
    <property type="entry name" value="8ODP"/>
</dbReference>
<evidence type="ECO:0000256" key="24">
    <source>
        <dbReference type="ARBA" id="ARBA00053094"/>
    </source>
</evidence>
<dbReference type="EC" id="3.6.1.56" evidence="14"/>
<dbReference type="GO" id="GO:0003723">
    <property type="term" value="F:RNA binding"/>
    <property type="evidence" value="ECO:0007669"/>
    <property type="project" value="UniProtKB-KW"/>
</dbReference>